<organism evidence="1 2">
    <name type="scientific">Panagrolaimus sp. JU765</name>
    <dbReference type="NCBI Taxonomy" id="591449"/>
    <lineage>
        <taxon>Eukaryota</taxon>
        <taxon>Metazoa</taxon>
        <taxon>Ecdysozoa</taxon>
        <taxon>Nematoda</taxon>
        <taxon>Chromadorea</taxon>
        <taxon>Rhabditida</taxon>
        <taxon>Tylenchina</taxon>
        <taxon>Panagrolaimomorpha</taxon>
        <taxon>Panagrolaimoidea</taxon>
        <taxon>Panagrolaimidae</taxon>
        <taxon>Panagrolaimus</taxon>
    </lineage>
</organism>
<proteinExistence type="predicted"/>
<evidence type="ECO:0000313" key="2">
    <source>
        <dbReference type="WBParaSite" id="JU765_v2.g9143.t1"/>
    </source>
</evidence>
<dbReference type="WBParaSite" id="JU765_v2.g9143.t1">
    <property type="protein sequence ID" value="JU765_v2.g9143.t1"/>
    <property type="gene ID" value="JU765_v2.g9143"/>
</dbReference>
<accession>A0AC34RR57</accession>
<protein>
    <submittedName>
        <fullName evidence="2">Uncharacterized protein</fullName>
    </submittedName>
</protein>
<name>A0AC34RR57_9BILA</name>
<reference evidence="2" key="1">
    <citation type="submission" date="2022-11" db="UniProtKB">
        <authorList>
            <consortium name="WormBaseParasite"/>
        </authorList>
    </citation>
    <scope>IDENTIFICATION</scope>
</reference>
<evidence type="ECO:0000313" key="1">
    <source>
        <dbReference type="Proteomes" id="UP000887576"/>
    </source>
</evidence>
<sequence>MTNLKSLIVLIFLTSFEIIEGCTCPDPSLPTCCKKPSVWEDVIKTVVVIVCFVFIGLSCYACCQGGYMGRWCCWGCCGCCYDPCSPTGVVVMPSTVAAPMMTPTVTTPTTVITTPYTTPMILPPC</sequence>
<dbReference type="Proteomes" id="UP000887576">
    <property type="component" value="Unplaced"/>
</dbReference>